<protein>
    <recommendedName>
        <fullName evidence="5">Transmembrane protein</fullName>
    </recommendedName>
</protein>
<dbReference type="AlphaFoldDB" id="W7U0Z4"/>
<reference evidence="3 4" key="1">
    <citation type="journal article" date="2014" name="Mol. Plant">
        <title>Chromosome Scale Genome Assembly and Transcriptome Profiling of Nannochloropsis gaditana in Nitrogen Depletion.</title>
        <authorList>
            <person name="Corteggiani Carpinelli E."/>
            <person name="Telatin A."/>
            <person name="Vitulo N."/>
            <person name="Forcato C."/>
            <person name="D'Angelo M."/>
            <person name="Schiavon R."/>
            <person name="Vezzi A."/>
            <person name="Giacometti G.M."/>
            <person name="Morosinotto T."/>
            <person name="Valle G."/>
        </authorList>
    </citation>
    <scope>NUCLEOTIDE SEQUENCE [LARGE SCALE GENOMIC DNA]</scope>
    <source>
        <strain evidence="3 4">B-31</strain>
    </source>
</reference>
<dbReference type="Proteomes" id="UP000019335">
    <property type="component" value="Chromosome 9"/>
</dbReference>
<keyword evidence="2" id="KW-0472">Membrane</keyword>
<organism evidence="3 4">
    <name type="scientific">Nannochloropsis gaditana</name>
    <dbReference type="NCBI Taxonomy" id="72520"/>
    <lineage>
        <taxon>Eukaryota</taxon>
        <taxon>Sar</taxon>
        <taxon>Stramenopiles</taxon>
        <taxon>Ochrophyta</taxon>
        <taxon>Eustigmatophyceae</taxon>
        <taxon>Eustigmatales</taxon>
        <taxon>Monodopsidaceae</taxon>
        <taxon>Nannochloropsis</taxon>
    </lineage>
</organism>
<evidence type="ECO:0008006" key="5">
    <source>
        <dbReference type="Google" id="ProtNLM"/>
    </source>
</evidence>
<sequence length="66" mass="7900">MRPFLEIVVRLVPACMVVGASMELFMLNTGFYDVALRKEAERRVEQAREREELSRKMERTKRRQLE</sequence>
<keyword evidence="2" id="KW-0812">Transmembrane</keyword>
<feature type="region of interest" description="Disordered" evidence="1">
    <location>
        <begin position="47"/>
        <end position="66"/>
    </location>
</feature>
<evidence type="ECO:0000256" key="1">
    <source>
        <dbReference type="SAM" id="MobiDB-lite"/>
    </source>
</evidence>
<comment type="caution">
    <text evidence="3">The sequence shown here is derived from an EMBL/GenBank/DDBJ whole genome shotgun (WGS) entry which is preliminary data.</text>
</comment>
<evidence type="ECO:0000313" key="4">
    <source>
        <dbReference type="Proteomes" id="UP000019335"/>
    </source>
</evidence>
<dbReference type="OrthoDB" id="64616at2759"/>
<dbReference type="PANTHER" id="PTHR36377">
    <property type="entry name" value="DNA MISMATCH REPAIR PROTEIN"/>
    <property type="match status" value="1"/>
</dbReference>
<dbReference type="PANTHER" id="PTHR36377:SF1">
    <property type="entry name" value="DNA MISMATCH REPAIR PROTEIN"/>
    <property type="match status" value="1"/>
</dbReference>
<keyword evidence="2" id="KW-1133">Transmembrane helix</keyword>
<keyword evidence="4" id="KW-1185">Reference proteome</keyword>
<feature type="transmembrane region" description="Helical" evidence="2">
    <location>
        <begin position="7"/>
        <end position="27"/>
    </location>
</feature>
<dbReference type="EMBL" id="AZIL01000690">
    <property type="protein sequence ID" value="EWM26334.1"/>
    <property type="molecule type" value="Genomic_DNA"/>
</dbReference>
<proteinExistence type="predicted"/>
<evidence type="ECO:0000256" key="2">
    <source>
        <dbReference type="SAM" id="Phobius"/>
    </source>
</evidence>
<accession>W7U0Z4</accession>
<name>W7U0Z4_9STRA</name>
<gene>
    <name evidence="3" type="ORF">Naga_100078g7</name>
</gene>
<evidence type="ECO:0000313" key="3">
    <source>
        <dbReference type="EMBL" id="EWM26334.1"/>
    </source>
</evidence>